<dbReference type="EC" id="2.1.1.171" evidence="3"/>
<keyword evidence="2 3" id="KW-0808">Transferase</keyword>
<evidence type="ECO:0000256" key="2">
    <source>
        <dbReference type="ARBA" id="ARBA00022679"/>
    </source>
</evidence>
<dbReference type="Pfam" id="PF03602">
    <property type="entry name" value="Cons_hypoth95"/>
    <property type="match status" value="1"/>
</dbReference>
<dbReference type="CDD" id="cd02440">
    <property type="entry name" value="AdoMet_MTases"/>
    <property type="match status" value="1"/>
</dbReference>
<keyword evidence="1 3" id="KW-0489">Methyltransferase</keyword>
<accession>A0A8J7FCM6</accession>
<dbReference type="InterPro" id="IPR002052">
    <property type="entry name" value="DNA_methylase_N6_adenine_CS"/>
</dbReference>
<sequence length="180" mass="20441">MLLRIYGNRQLKTLPGKQTRPTSARVREAIFNIWQGRIAGCRWLDLCTGTGSMGAEALCRGASFVVGIEKSRSACAIIKQNWSAVAGCEQEWKLLQGDILQQLSKLSEQQFDRIYFDPPYASDLYEPVLQIITKNRLLDINGEIAVEHNPKLWTPPQIPELEICRQKVYGNTTVSFYSYQ</sequence>
<dbReference type="GO" id="GO:0003676">
    <property type="term" value="F:nucleic acid binding"/>
    <property type="evidence" value="ECO:0007669"/>
    <property type="project" value="InterPro"/>
</dbReference>
<keyword evidence="4" id="KW-1185">Reference proteome</keyword>
<dbReference type="SUPFAM" id="SSF53335">
    <property type="entry name" value="S-adenosyl-L-methionine-dependent methyltransferases"/>
    <property type="match status" value="1"/>
</dbReference>
<dbReference type="GO" id="GO:0052913">
    <property type="term" value="F:16S rRNA (guanine(966)-N(2))-methyltransferase activity"/>
    <property type="evidence" value="ECO:0007669"/>
    <property type="project" value="UniProtKB-EC"/>
</dbReference>
<reference evidence="3" key="1">
    <citation type="submission" date="2020-10" db="EMBL/GenBank/DDBJ databases">
        <authorList>
            <person name="Castelo-Branco R."/>
            <person name="Eusebio N."/>
            <person name="Adriana R."/>
            <person name="Vieira A."/>
            <person name="Brugerolle De Fraissinette N."/>
            <person name="Rezende De Castro R."/>
            <person name="Schneider M.P."/>
            <person name="Vasconcelos V."/>
            <person name="Leao P.N."/>
        </authorList>
    </citation>
    <scope>NUCLEOTIDE SEQUENCE</scope>
    <source>
        <strain evidence="3">LEGE 06105</strain>
    </source>
</reference>
<dbReference type="Gene3D" id="3.40.50.150">
    <property type="entry name" value="Vaccinia Virus protein VP39"/>
    <property type="match status" value="1"/>
</dbReference>
<evidence type="ECO:0000313" key="3">
    <source>
        <dbReference type="EMBL" id="MBE9215439.1"/>
    </source>
</evidence>
<dbReference type="AlphaFoldDB" id="A0A8J7FCM6"/>
<dbReference type="NCBIfam" id="TIGR00095">
    <property type="entry name" value="16S rRNA (guanine(966)-N(2))-methyltransferase RsmD"/>
    <property type="match status" value="1"/>
</dbReference>
<dbReference type="Proteomes" id="UP000620559">
    <property type="component" value="Unassembled WGS sequence"/>
</dbReference>
<gene>
    <name evidence="3" type="primary">rsmD</name>
    <name evidence="3" type="ORF">IQ247_22700</name>
</gene>
<dbReference type="EMBL" id="JADEWL010000100">
    <property type="protein sequence ID" value="MBE9215439.1"/>
    <property type="molecule type" value="Genomic_DNA"/>
</dbReference>
<organism evidence="3 4">
    <name type="scientific">Plectonema cf. radiosum LEGE 06105</name>
    <dbReference type="NCBI Taxonomy" id="945769"/>
    <lineage>
        <taxon>Bacteria</taxon>
        <taxon>Bacillati</taxon>
        <taxon>Cyanobacteriota</taxon>
        <taxon>Cyanophyceae</taxon>
        <taxon>Oscillatoriophycideae</taxon>
        <taxon>Oscillatoriales</taxon>
        <taxon>Microcoleaceae</taxon>
        <taxon>Plectonema</taxon>
    </lineage>
</organism>
<evidence type="ECO:0000313" key="4">
    <source>
        <dbReference type="Proteomes" id="UP000620559"/>
    </source>
</evidence>
<dbReference type="RefSeq" id="WP_193923550.1">
    <property type="nucleotide sequence ID" value="NZ_JADEWL010000100.1"/>
</dbReference>
<dbReference type="PANTHER" id="PTHR43542:SF1">
    <property type="entry name" value="METHYLTRANSFERASE"/>
    <property type="match status" value="1"/>
</dbReference>
<dbReference type="PIRSF" id="PIRSF004553">
    <property type="entry name" value="CHP00095"/>
    <property type="match status" value="1"/>
</dbReference>
<dbReference type="PANTHER" id="PTHR43542">
    <property type="entry name" value="METHYLTRANSFERASE"/>
    <property type="match status" value="1"/>
</dbReference>
<dbReference type="InterPro" id="IPR004398">
    <property type="entry name" value="RNA_MeTrfase_RsmD"/>
</dbReference>
<proteinExistence type="predicted"/>
<name>A0A8J7FCM6_9CYAN</name>
<protein>
    <submittedName>
        <fullName evidence="3">16S rRNA (Guanine(966)-N(2))-methyltransferase RsmD</fullName>
        <ecNumber evidence="3">2.1.1.171</ecNumber>
    </submittedName>
</protein>
<evidence type="ECO:0000256" key="1">
    <source>
        <dbReference type="ARBA" id="ARBA00022603"/>
    </source>
</evidence>
<dbReference type="PROSITE" id="PS00092">
    <property type="entry name" value="N6_MTASE"/>
    <property type="match status" value="1"/>
</dbReference>
<dbReference type="InterPro" id="IPR029063">
    <property type="entry name" value="SAM-dependent_MTases_sf"/>
</dbReference>
<comment type="caution">
    <text evidence="3">The sequence shown here is derived from an EMBL/GenBank/DDBJ whole genome shotgun (WGS) entry which is preliminary data.</text>
</comment>